<dbReference type="PANTHER" id="PTHR42988:SF2">
    <property type="entry name" value="CYCLIC NUCLEOTIDE PHOSPHODIESTERASE CBUA0032-RELATED"/>
    <property type="match status" value="1"/>
</dbReference>
<dbReference type="Gene3D" id="3.60.21.10">
    <property type="match status" value="1"/>
</dbReference>
<gene>
    <name evidence="7" type="ORF">Q5H94_06035</name>
</gene>
<evidence type="ECO:0000256" key="3">
    <source>
        <dbReference type="ARBA" id="ARBA00023004"/>
    </source>
</evidence>
<evidence type="ECO:0000259" key="6">
    <source>
        <dbReference type="Pfam" id="PF00149"/>
    </source>
</evidence>
<feature type="region of interest" description="Disordered" evidence="5">
    <location>
        <begin position="275"/>
        <end position="297"/>
    </location>
</feature>
<proteinExistence type="inferred from homology"/>
<dbReference type="PANTHER" id="PTHR42988">
    <property type="entry name" value="PHOSPHOHYDROLASE"/>
    <property type="match status" value="1"/>
</dbReference>
<dbReference type="SUPFAM" id="SSF56300">
    <property type="entry name" value="Metallo-dependent phosphatases"/>
    <property type="match status" value="1"/>
</dbReference>
<evidence type="ECO:0000256" key="5">
    <source>
        <dbReference type="SAM" id="MobiDB-lite"/>
    </source>
</evidence>
<feature type="domain" description="Calcineurin-like phosphoesterase" evidence="6">
    <location>
        <begin position="3"/>
        <end position="196"/>
    </location>
</feature>
<keyword evidence="3" id="KW-0408">Iron</keyword>
<evidence type="ECO:0000256" key="1">
    <source>
        <dbReference type="ARBA" id="ARBA00022723"/>
    </source>
</evidence>
<dbReference type="InterPro" id="IPR029052">
    <property type="entry name" value="Metallo-depent_PP-like"/>
</dbReference>
<dbReference type="EMBL" id="JAUQSZ010000003">
    <property type="protein sequence ID" value="MDO7841877.1"/>
    <property type="molecule type" value="Genomic_DNA"/>
</dbReference>
<dbReference type="InterPro" id="IPR050884">
    <property type="entry name" value="CNP_phosphodiesterase-III"/>
</dbReference>
<protein>
    <submittedName>
        <fullName evidence="7">Metallophosphoesterase</fullName>
    </submittedName>
</protein>
<evidence type="ECO:0000256" key="4">
    <source>
        <dbReference type="ARBA" id="ARBA00025742"/>
    </source>
</evidence>
<reference evidence="7" key="1">
    <citation type="submission" date="2023-07" db="EMBL/GenBank/DDBJ databases">
        <authorList>
            <person name="Kim M.K."/>
        </authorList>
    </citation>
    <scope>NUCLEOTIDE SEQUENCE</scope>
    <source>
        <strain evidence="7">CA1-15</strain>
    </source>
</reference>
<evidence type="ECO:0000256" key="2">
    <source>
        <dbReference type="ARBA" id="ARBA00022801"/>
    </source>
</evidence>
<keyword evidence="8" id="KW-1185">Reference proteome</keyword>
<keyword evidence="1" id="KW-0479">Metal-binding</keyword>
<dbReference type="RefSeq" id="WP_304560335.1">
    <property type="nucleotide sequence ID" value="NZ_JAUQSZ010000003.1"/>
</dbReference>
<dbReference type="InterPro" id="IPR004843">
    <property type="entry name" value="Calcineurin-like_PHP"/>
</dbReference>
<name>A0ABT8ZXC5_9SPHN</name>
<comment type="similarity">
    <text evidence="4">Belongs to the cyclic nucleotide phosphodiesterase class-III family.</text>
</comment>
<keyword evidence="2" id="KW-0378">Hydrolase</keyword>
<sequence>MARIAHLSDIHFGAHDPRIVDATEAWLIAQRPDLVVISGDFTQRARVAQFREASAYLNRLRSAGLKLLAVPGNHDVPLYDVIRRFAAPLRRYERYISNDLCPWFENDEVAVLGLNTARSLTIKDGRLNHAQLAMVHDRFALVASAKTRILVTHHPLFAMPIGAGGELSEAVGRHDDAVRAVCEAGVHIALAGHFHRTYAEAARKMVERAGRSLIIQAGTATSTRLRNNEPQSFNWLDVERSNTVALQVVAWNGTGFQGASHVQFDFNGSDWSSQVLTDDPASKRSAVPRQQCEPATR</sequence>
<dbReference type="Proteomes" id="UP001176468">
    <property type="component" value="Unassembled WGS sequence"/>
</dbReference>
<dbReference type="Pfam" id="PF00149">
    <property type="entry name" value="Metallophos"/>
    <property type="match status" value="1"/>
</dbReference>
<accession>A0ABT8ZXC5</accession>
<comment type="caution">
    <text evidence="7">The sequence shown here is derived from an EMBL/GenBank/DDBJ whole genome shotgun (WGS) entry which is preliminary data.</text>
</comment>
<evidence type="ECO:0000313" key="8">
    <source>
        <dbReference type="Proteomes" id="UP001176468"/>
    </source>
</evidence>
<organism evidence="7 8">
    <name type="scientific">Sphingomonas immobilis</name>
    <dbReference type="NCBI Taxonomy" id="3063997"/>
    <lineage>
        <taxon>Bacteria</taxon>
        <taxon>Pseudomonadati</taxon>
        <taxon>Pseudomonadota</taxon>
        <taxon>Alphaproteobacteria</taxon>
        <taxon>Sphingomonadales</taxon>
        <taxon>Sphingomonadaceae</taxon>
        <taxon>Sphingomonas</taxon>
    </lineage>
</organism>
<evidence type="ECO:0000313" key="7">
    <source>
        <dbReference type="EMBL" id="MDO7841877.1"/>
    </source>
</evidence>